<dbReference type="InterPro" id="IPR036249">
    <property type="entry name" value="Thioredoxin-like_sf"/>
</dbReference>
<reference evidence="4" key="1">
    <citation type="submission" date="2023-07" db="EMBL/GenBank/DDBJ databases">
        <title>Functional and genomic diversity of the sorghum phyllosphere microbiome.</title>
        <authorList>
            <person name="Shade A."/>
        </authorList>
    </citation>
    <scope>NUCLEOTIDE SEQUENCE [LARGE SCALE GENOMIC DNA]</scope>
    <source>
        <strain evidence="4">SORGH_AS_0422</strain>
    </source>
</reference>
<dbReference type="Proteomes" id="UP001258315">
    <property type="component" value="Unassembled WGS sequence"/>
</dbReference>
<evidence type="ECO:0000259" key="2">
    <source>
        <dbReference type="Pfam" id="PF13462"/>
    </source>
</evidence>
<dbReference type="Gene3D" id="3.40.30.10">
    <property type="entry name" value="Glutaredoxin"/>
    <property type="match status" value="1"/>
</dbReference>
<comment type="caution">
    <text evidence="3">The sequence shown here is derived from an EMBL/GenBank/DDBJ whole genome shotgun (WGS) entry which is preliminary data.</text>
</comment>
<dbReference type="Pfam" id="PF13462">
    <property type="entry name" value="Thioredoxin_4"/>
    <property type="match status" value="1"/>
</dbReference>
<evidence type="ECO:0000256" key="1">
    <source>
        <dbReference type="ARBA" id="ARBA00005791"/>
    </source>
</evidence>
<keyword evidence="4" id="KW-1185">Reference proteome</keyword>
<gene>
    <name evidence="3" type="ORF">QE417_001099</name>
</gene>
<protein>
    <submittedName>
        <fullName evidence="3">Protein-disulfide isomerase</fullName>
    </submittedName>
</protein>
<proteinExistence type="inferred from homology"/>
<dbReference type="SUPFAM" id="SSF52833">
    <property type="entry name" value="Thioredoxin-like"/>
    <property type="match status" value="1"/>
</dbReference>
<evidence type="ECO:0000313" key="3">
    <source>
        <dbReference type="EMBL" id="MDT3402027.1"/>
    </source>
</evidence>
<organism evidence="3 4">
    <name type="scientific">Mucilaginibacter terrae</name>
    <dbReference type="NCBI Taxonomy" id="1955052"/>
    <lineage>
        <taxon>Bacteria</taxon>
        <taxon>Pseudomonadati</taxon>
        <taxon>Bacteroidota</taxon>
        <taxon>Sphingobacteriia</taxon>
        <taxon>Sphingobacteriales</taxon>
        <taxon>Sphingobacteriaceae</taxon>
        <taxon>Mucilaginibacter</taxon>
    </lineage>
</organism>
<sequence>MKIDMALLKETISMDEHFLGADNPKIRIIQYGDFQCPLSRAARPVMLELLREYGQQVSFTFRNYPLLNLHPYAFDAACAVEAAGKQGKYWEMHHAVMGNQGKLNDDLFMELAEKLGLNDIKFVTDSISKDVHSKINMDFKLGTESGLTTTPGFFINGKQFHGCAADLYVLISIILED</sequence>
<dbReference type="RefSeq" id="WP_311948122.1">
    <property type="nucleotide sequence ID" value="NZ_JAVLVU010000001.1"/>
</dbReference>
<dbReference type="EMBL" id="JAVLVU010000001">
    <property type="protein sequence ID" value="MDT3402027.1"/>
    <property type="molecule type" value="Genomic_DNA"/>
</dbReference>
<dbReference type="PANTHER" id="PTHR13887">
    <property type="entry name" value="GLUTATHIONE S-TRANSFERASE KAPPA"/>
    <property type="match status" value="1"/>
</dbReference>
<evidence type="ECO:0000313" key="4">
    <source>
        <dbReference type="Proteomes" id="UP001258315"/>
    </source>
</evidence>
<comment type="similarity">
    <text evidence="1">Belongs to the thioredoxin family. DsbA subfamily.</text>
</comment>
<keyword evidence="3" id="KW-0413">Isomerase</keyword>
<dbReference type="InterPro" id="IPR012336">
    <property type="entry name" value="Thioredoxin-like_fold"/>
</dbReference>
<name>A0ABU3GQI9_9SPHI</name>
<feature type="domain" description="Thioredoxin-like fold" evidence="2">
    <location>
        <begin position="15"/>
        <end position="162"/>
    </location>
</feature>
<accession>A0ABU3GQI9</accession>
<dbReference type="GO" id="GO:0016853">
    <property type="term" value="F:isomerase activity"/>
    <property type="evidence" value="ECO:0007669"/>
    <property type="project" value="UniProtKB-KW"/>
</dbReference>